<evidence type="ECO:0000313" key="7">
    <source>
        <dbReference type="Proteomes" id="UP000197468"/>
    </source>
</evidence>
<dbReference type="RefSeq" id="WP_088382128.1">
    <property type="nucleotide sequence ID" value="NZ_NIOF01000001.1"/>
</dbReference>
<dbReference type="Pfam" id="PF00072">
    <property type="entry name" value="Response_reg"/>
    <property type="match status" value="1"/>
</dbReference>
<dbReference type="CDD" id="cd17535">
    <property type="entry name" value="REC_NarL-like"/>
    <property type="match status" value="1"/>
</dbReference>
<name>A0A246JKC2_9BURK</name>
<sequence>MSIAVVIIEDDQTIMKRLVDVISMSSFCEVVGIARNRGEAVAAILANRADLYVVDLGLPDVDGVDLIRLVREKCPEARSVVVSTFGDSKHVMRSLRAGASGYLLKEEIHPSLVDKLVSAHNGQAPLSPAVAQLVVDRIASLENNVRPQVDRQKVLKELGLGEREWEVLHHLAEGLPIVEIGRRLSISHHTVNQHLRSVYRKLGVKSRAMAANAARVHGLIDE</sequence>
<dbReference type="Pfam" id="PF00196">
    <property type="entry name" value="GerE"/>
    <property type="match status" value="1"/>
</dbReference>
<dbReference type="InterPro" id="IPR016032">
    <property type="entry name" value="Sig_transdc_resp-reg_C-effctor"/>
</dbReference>
<keyword evidence="2" id="KW-0238">DNA-binding</keyword>
<keyword evidence="7" id="KW-1185">Reference proteome</keyword>
<dbReference type="EMBL" id="NIOF01000001">
    <property type="protein sequence ID" value="OWQ92980.1"/>
    <property type="molecule type" value="Genomic_DNA"/>
</dbReference>
<dbReference type="GO" id="GO:0003677">
    <property type="term" value="F:DNA binding"/>
    <property type="evidence" value="ECO:0007669"/>
    <property type="project" value="UniProtKB-KW"/>
</dbReference>
<dbReference type="SUPFAM" id="SSF46894">
    <property type="entry name" value="C-terminal effector domain of the bipartite response regulators"/>
    <property type="match status" value="1"/>
</dbReference>
<evidence type="ECO:0008006" key="8">
    <source>
        <dbReference type="Google" id="ProtNLM"/>
    </source>
</evidence>
<evidence type="ECO:0000313" key="6">
    <source>
        <dbReference type="EMBL" id="OWQ92980.1"/>
    </source>
</evidence>
<dbReference type="PRINTS" id="PR00038">
    <property type="entry name" value="HTHLUXR"/>
</dbReference>
<gene>
    <name evidence="6" type="ORF">CDN99_00250</name>
</gene>
<feature type="domain" description="Response regulatory" evidence="5">
    <location>
        <begin position="4"/>
        <end position="120"/>
    </location>
</feature>
<accession>A0A246JKC2</accession>
<comment type="caution">
    <text evidence="6">The sequence shown here is derived from an EMBL/GenBank/DDBJ whole genome shotgun (WGS) entry which is preliminary data.</text>
</comment>
<proteinExistence type="predicted"/>
<dbReference type="CDD" id="cd06170">
    <property type="entry name" value="LuxR_C_like"/>
    <property type="match status" value="1"/>
</dbReference>
<dbReference type="SUPFAM" id="SSF52172">
    <property type="entry name" value="CheY-like"/>
    <property type="match status" value="1"/>
</dbReference>
<dbReference type="PANTHER" id="PTHR43214:SF42">
    <property type="entry name" value="TRANSCRIPTIONAL REGULATORY PROTEIN DESR"/>
    <property type="match status" value="1"/>
</dbReference>
<dbReference type="GO" id="GO:0006355">
    <property type="term" value="P:regulation of DNA-templated transcription"/>
    <property type="evidence" value="ECO:0007669"/>
    <property type="project" value="InterPro"/>
</dbReference>
<dbReference type="OrthoDB" id="3623000at2"/>
<evidence type="ECO:0000259" key="5">
    <source>
        <dbReference type="PROSITE" id="PS50110"/>
    </source>
</evidence>
<dbReference type="GO" id="GO:0000160">
    <property type="term" value="P:phosphorelay signal transduction system"/>
    <property type="evidence" value="ECO:0007669"/>
    <property type="project" value="InterPro"/>
</dbReference>
<dbReference type="Gene3D" id="3.40.50.2300">
    <property type="match status" value="1"/>
</dbReference>
<dbReference type="Proteomes" id="UP000197468">
    <property type="component" value="Unassembled WGS sequence"/>
</dbReference>
<keyword evidence="1 3" id="KW-0597">Phosphoprotein</keyword>
<dbReference type="PROSITE" id="PS50110">
    <property type="entry name" value="RESPONSE_REGULATORY"/>
    <property type="match status" value="1"/>
</dbReference>
<organism evidence="6 7">
    <name type="scientific">Roseateles aquatilis</name>
    <dbReference type="NCBI Taxonomy" id="431061"/>
    <lineage>
        <taxon>Bacteria</taxon>
        <taxon>Pseudomonadati</taxon>
        <taxon>Pseudomonadota</taxon>
        <taxon>Betaproteobacteria</taxon>
        <taxon>Burkholderiales</taxon>
        <taxon>Sphaerotilaceae</taxon>
        <taxon>Roseateles</taxon>
    </lineage>
</organism>
<reference evidence="6 7" key="1">
    <citation type="journal article" date="2008" name="Int. J. Syst. Evol. Microbiol.">
        <title>Description of Roseateles aquatilis sp. nov. and Roseateles terrae sp. nov., in the class Betaproteobacteria, and emended description of the genus Roseateles.</title>
        <authorList>
            <person name="Gomila M."/>
            <person name="Bowien B."/>
            <person name="Falsen E."/>
            <person name="Moore E.R."/>
            <person name="Lalucat J."/>
        </authorList>
    </citation>
    <scope>NUCLEOTIDE SEQUENCE [LARGE SCALE GENOMIC DNA]</scope>
    <source>
        <strain evidence="6 7">CCUG 48205</strain>
    </source>
</reference>
<dbReference type="InterPro" id="IPR000792">
    <property type="entry name" value="Tscrpt_reg_LuxR_C"/>
</dbReference>
<dbReference type="SMART" id="SM00421">
    <property type="entry name" value="HTH_LUXR"/>
    <property type="match status" value="1"/>
</dbReference>
<dbReference type="PROSITE" id="PS50043">
    <property type="entry name" value="HTH_LUXR_2"/>
    <property type="match status" value="1"/>
</dbReference>
<feature type="domain" description="HTH luxR-type" evidence="4">
    <location>
        <begin position="153"/>
        <end position="218"/>
    </location>
</feature>
<dbReference type="InterPro" id="IPR011006">
    <property type="entry name" value="CheY-like_superfamily"/>
</dbReference>
<dbReference type="InterPro" id="IPR001789">
    <property type="entry name" value="Sig_transdc_resp-reg_receiver"/>
</dbReference>
<protein>
    <recommendedName>
        <fullName evidence="8">DNA-binding response regulator</fullName>
    </recommendedName>
</protein>
<evidence type="ECO:0000256" key="1">
    <source>
        <dbReference type="ARBA" id="ARBA00022553"/>
    </source>
</evidence>
<dbReference type="InterPro" id="IPR058245">
    <property type="entry name" value="NreC/VraR/RcsB-like_REC"/>
</dbReference>
<evidence type="ECO:0000259" key="4">
    <source>
        <dbReference type="PROSITE" id="PS50043"/>
    </source>
</evidence>
<evidence type="ECO:0000256" key="3">
    <source>
        <dbReference type="PROSITE-ProRule" id="PRU00169"/>
    </source>
</evidence>
<evidence type="ECO:0000256" key="2">
    <source>
        <dbReference type="ARBA" id="ARBA00023125"/>
    </source>
</evidence>
<dbReference type="PANTHER" id="PTHR43214">
    <property type="entry name" value="TWO-COMPONENT RESPONSE REGULATOR"/>
    <property type="match status" value="1"/>
</dbReference>
<feature type="modified residue" description="4-aspartylphosphate" evidence="3">
    <location>
        <position position="55"/>
    </location>
</feature>
<dbReference type="InterPro" id="IPR039420">
    <property type="entry name" value="WalR-like"/>
</dbReference>
<dbReference type="AlphaFoldDB" id="A0A246JKC2"/>
<dbReference type="SMART" id="SM00448">
    <property type="entry name" value="REC"/>
    <property type="match status" value="1"/>
</dbReference>